<feature type="binding site" evidence="2">
    <location>
        <begin position="14"/>
        <end position="21"/>
    </location>
    <ligand>
        <name>ATP</name>
        <dbReference type="ChEBI" id="CHEBI:30616"/>
    </ligand>
</feature>
<feature type="active site" evidence="1">
    <location>
        <position position="41"/>
    </location>
</feature>
<dbReference type="Pfam" id="PF07931">
    <property type="entry name" value="CPT"/>
    <property type="match status" value="1"/>
</dbReference>
<dbReference type="Gene3D" id="3.40.50.300">
    <property type="entry name" value="P-loop containing nucleotide triphosphate hydrolases"/>
    <property type="match status" value="1"/>
</dbReference>
<organism evidence="3 4">
    <name type="scientific">Mycobacterium paragordonae</name>
    <dbReference type="NCBI Taxonomy" id="1389713"/>
    <lineage>
        <taxon>Bacteria</taxon>
        <taxon>Bacillati</taxon>
        <taxon>Actinomycetota</taxon>
        <taxon>Actinomycetes</taxon>
        <taxon>Mycobacteriales</taxon>
        <taxon>Mycobacteriaceae</taxon>
        <taxon>Mycobacterium</taxon>
    </lineage>
</organism>
<dbReference type="Proteomes" id="UP001229081">
    <property type="component" value="Unassembled WGS sequence"/>
</dbReference>
<dbReference type="PIRSF" id="PIRSF007531">
    <property type="entry name" value="CPT"/>
    <property type="match status" value="1"/>
</dbReference>
<dbReference type="GO" id="GO:0016740">
    <property type="term" value="F:transferase activity"/>
    <property type="evidence" value="ECO:0007669"/>
    <property type="project" value="InterPro"/>
</dbReference>
<dbReference type="InterPro" id="IPR027417">
    <property type="entry name" value="P-loop_NTPase"/>
</dbReference>
<dbReference type="RefSeq" id="WP_133436339.1">
    <property type="nucleotide sequence ID" value="NZ_JAUFSA010000001.1"/>
</dbReference>
<evidence type="ECO:0008006" key="5">
    <source>
        <dbReference type="Google" id="ProtNLM"/>
    </source>
</evidence>
<sequence length="214" mass="24131">MAAVPSGRLIVLNGGSSAGKTSLAQAFQDVAGECWIHLGIDVFWLALPPEQLDLARVRPEYYTWDRALEDDGLEYFTVHPGPLLDRAMHARHHAIRAYLDNGLNVIADDVIWKRDWLLDALQTFQGCQVWMVGVHVSDAEGARREQERGNRYPGWNRGSARAAHADAEYDFEVDTSATPVAVVARRLYGLYQACPQPEAFDRLRRRFLPATPFR</sequence>
<comment type="caution">
    <text evidence="3">The sequence shown here is derived from an EMBL/GenBank/DDBJ whole genome shotgun (WGS) entry which is preliminary data.</text>
</comment>
<evidence type="ECO:0000256" key="1">
    <source>
        <dbReference type="PIRSR" id="PIRSR007531-1"/>
    </source>
</evidence>
<dbReference type="GO" id="GO:0005524">
    <property type="term" value="F:ATP binding"/>
    <property type="evidence" value="ECO:0007669"/>
    <property type="project" value="InterPro"/>
</dbReference>
<name>A0A4R5WRQ8_9MYCO</name>
<reference evidence="3" key="1">
    <citation type="submission" date="2023-06" db="EMBL/GenBank/DDBJ databases">
        <title>Identification of two novel mycobacterium reveal diversities and complexities of Mycobacterium gordonae clade.</title>
        <authorList>
            <person name="Matsumoto Y."/>
            <person name="Nakamura S."/>
            <person name="Motooka D."/>
            <person name="Fukushima K."/>
        </authorList>
    </citation>
    <scope>NUCLEOTIDE SEQUENCE</scope>
    <source>
        <strain evidence="3">TY812</strain>
    </source>
</reference>
<protein>
    <recommendedName>
        <fullName evidence="5">O-phosphotransferase</fullName>
    </recommendedName>
</protein>
<dbReference type="AlphaFoldDB" id="A0A4R5WRQ8"/>
<proteinExistence type="predicted"/>
<evidence type="ECO:0000313" key="4">
    <source>
        <dbReference type="Proteomes" id="UP001229081"/>
    </source>
</evidence>
<evidence type="ECO:0000313" key="3">
    <source>
        <dbReference type="EMBL" id="MDP7735619.1"/>
    </source>
</evidence>
<evidence type="ECO:0000256" key="2">
    <source>
        <dbReference type="PIRSR" id="PIRSR007531-2"/>
    </source>
</evidence>
<dbReference type="InterPro" id="IPR012853">
    <property type="entry name" value="CPT"/>
</dbReference>
<gene>
    <name evidence="3" type="ORF">QXL92_12775</name>
</gene>
<dbReference type="SUPFAM" id="SSF52540">
    <property type="entry name" value="P-loop containing nucleoside triphosphate hydrolases"/>
    <property type="match status" value="1"/>
</dbReference>
<dbReference type="EMBL" id="JAUFSA010000001">
    <property type="protein sequence ID" value="MDP7735619.1"/>
    <property type="molecule type" value="Genomic_DNA"/>
</dbReference>
<accession>A0A4R5WRQ8</accession>